<sequence length="146" mass="16967">MYTACAGALFSPTSLQKSVDLSINFQFTFRRLSTIFNHVLNKRVLVNVCARHTQRTDGHRCMRSIPRFIPRFHNRRTNKSANAFCQLQKLNLDCFTSGRWSNIRLTGESVCIVSYIKFRQTDLLYCHQNYTHGTMTQAPAEQHLHI</sequence>
<evidence type="ECO:0000313" key="1">
    <source>
        <dbReference type="EMBL" id="KRZ40717.1"/>
    </source>
</evidence>
<protein>
    <submittedName>
        <fullName evidence="1">Uncharacterized protein</fullName>
    </submittedName>
</protein>
<name>A0A0V1K0J3_TRIPS</name>
<reference evidence="1 2" key="1">
    <citation type="submission" date="2015-01" db="EMBL/GenBank/DDBJ databases">
        <title>Evolution of Trichinella species and genotypes.</title>
        <authorList>
            <person name="Korhonen P.K."/>
            <person name="Edoardo P."/>
            <person name="Giuseppe L.R."/>
            <person name="Gasser R.B."/>
        </authorList>
    </citation>
    <scope>NUCLEOTIDE SEQUENCE [LARGE SCALE GENOMIC DNA]</scope>
    <source>
        <strain evidence="1">ISS176</strain>
    </source>
</reference>
<organism evidence="1 2">
    <name type="scientific">Trichinella pseudospiralis</name>
    <name type="common">Parasitic roundworm</name>
    <dbReference type="NCBI Taxonomy" id="6337"/>
    <lineage>
        <taxon>Eukaryota</taxon>
        <taxon>Metazoa</taxon>
        <taxon>Ecdysozoa</taxon>
        <taxon>Nematoda</taxon>
        <taxon>Enoplea</taxon>
        <taxon>Dorylaimia</taxon>
        <taxon>Trichinellida</taxon>
        <taxon>Trichinellidae</taxon>
        <taxon>Trichinella</taxon>
    </lineage>
</organism>
<comment type="caution">
    <text evidence="1">The sequence shown here is derived from an EMBL/GenBank/DDBJ whole genome shotgun (WGS) entry which is preliminary data.</text>
</comment>
<proteinExistence type="predicted"/>
<accession>A0A0V1K0J3</accession>
<dbReference type="AlphaFoldDB" id="A0A0V1K0J3"/>
<dbReference type="EMBL" id="JYDV01000025">
    <property type="protein sequence ID" value="KRZ40717.1"/>
    <property type="molecule type" value="Genomic_DNA"/>
</dbReference>
<dbReference type="Proteomes" id="UP000054826">
    <property type="component" value="Unassembled WGS sequence"/>
</dbReference>
<gene>
    <name evidence="1" type="ORF">T4C_513</name>
</gene>
<evidence type="ECO:0000313" key="2">
    <source>
        <dbReference type="Proteomes" id="UP000054826"/>
    </source>
</evidence>